<organism evidence="3 4">
    <name type="scientific">Streptomyces albiaxialis</name>
    <dbReference type="NCBI Taxonomy" id="329523"/>
    <lineage>
        <taxon>Bacteria</taxon>
        <taxon>Bacillati</taxon>
        <taxon>Actinomycetota</taxon>
        <taxon>Actinomycetes</taxon>
        <taxon>Kitasatosporales</taxon>
        <taxon>Streptomycetaceae</taxon>
        <taxon>Streptomyces</taxon>
    </lineage>
</organism>
<dbReference type="InterPro" id="IPR016181">
    <property type="entry name" value="Acyl_CoA_acyltransferase"/>
</dbReference>
<dbReference type="PROSITE" id="PS51186">
    <property type="entry name" value="GNAT"/>
    <property type="match status" value="1"/>
</dbReference>
<sequence>MEFTTGGRLEVRITSSDVGKRVSVRSSTNARERLGRFTDTVGVLTSWTDGVLTVTRKDGTHVRIEEASMVAGKVVPPTPARRRGIPVASVRELVTTAARGWPCLESEQLGAWTLRASGGFTARANSVLPLGDPGPKAGSEPGPGPGPELDAALERVARWYGARGLDARFQVTAEDDAPLARELDERGWTAERHALMRVGALAPLADREPDGRVELSREPGDSWFALYNRAGDGVTDAARKVLTGGPSVWFATVPGREEGSGPAAIGRCVVDGRWAGFAAVEVAPERRREGLAVAVMAELARRALHEGASAAYLQVETGNAAARALYDRLGFADHHTYFYLRAPRD</sequence>
<evidence type="ECO:0000256" key="1">
    <source>
        <dbReference type="SAM" id="MobiDB-lite"/>
    </source>
</evidence>
<accession>A0ABP5HD98</accession>
<feature type="region of interest" description="Disordered" evidence="1">
    <location>
        <begin position="128"/>
        <end position="147"/>
    </location>
</feature>
<dbReference type="SUPFAM" id="SSF55729">
    <property type="entry name" value="Acyl-CoA N-acyltransferases (Nat)"/>
    <property type="match status" value="1"/>
</dbReference>
<dbReference type="EMBL" id="BAAAPE010000007">
    <property type="protein sequence ID" value="GAA2072535.1"/>
    <property type="molecule type" value="Genomic_DNA"/>
</dbReference>
<protein>
    <submittedName>
        <fullName evidence="3">GNAT family N-acetyltransferase</fullName>
    </submittedName>
</protein>
<dbReference type="InterPro" id="IPR000182">
    <property type="entry name" value="GNAT_dom"/>
</dbReference>
<keyword evidence="4" id="KW-1185">Reference proteome</keyword>
<evidence type="ECO:0000313" key="3">
    <source>
        <dbReference type="EMBL" id="GAA2072535.1"/>
    </source>
</evidence>
<dbReference type="RefSeq" id="WP_344527225.1">
    <property type="nucleotide sequence ID" value="NZ_BAAAPE010000007.1"/>
</dbReference>
<feature type="domain" description="N-acetyltransferase" evidence="2">
    <location>
        <begin position="213"/>
        <end position="345"/>
    </location>
</feature>
<evidence type="ECO:0000259" key="2">
    <source>
        <dbReference type="PROSITE" id="PS51186"/>
    </source>
</evidence>
<reference evidence="4" key="1">
    <citation type="journal article" date="2019" name="Int. J. Syst. Evol. Microbiol.">
        <title>The Global Catalogue of Microorganisms (GCM) 10K type strain sequencing project: providing services to taxonomists for standard genome sequencing and annotation.</title>
        <authorList>
            <consortium name="The Broad Institute Genomics Platform"/>
            <consortium name="The Broad Institute Genome Sequencing Center for Infectious Disease"/>
            <person name="Wu L."/>
            <person name="Ma J."/>
        </authorList>
    </citation>
    <scope>NUCLEOTIDE SEQUENCE [LARGE SCALE GENOMIC DNA]</scope>
    <source>
        <strain evidence="4">JCM 15478</strain>
    </source>
</reference>
<name>A0ABP5HD98_9ACTN</name>
<dbReference type="InterPro" id="IPR056935">
    <property type="entry name" value="Rv0428c-like_C"/>
</dbReference>
<dbReference type="Gene3D" id="3.40.630.30">
    <property type="match status" value="1"/>
</dbReference>
<gene>
    <name evidence="3" type="ORF">GCM10009801_25200</name>
</gene>
<proteinExistence type="predicted"/>
<dbReference type="Proteomes" id="UP001500016">
    <property type="component" value="Unassembled WGS sequence"/>
</dbReference>
<dbReference type="Pfam" id="PF24553">
    <property type="entry name" value="Rv0428c_C"/>
    <property type="match status" value="1"/>
</dbReference>
<comment type="caution">
    <text evidence="3">The sequence shown here is derived from an EMBL/GenBank/DDBJ whole genome shotgun (WGS) entry which is preliminary data.</text>
</comment>
<evidence type="ECO:0000313" key="4">
    <source>
        <dbReference type="Proteomes" id="UP001500016"/>
    </source>
</evidence>